<sequence>MAKAALANHQRSCGFHQWEKLQAVLLPDYQIKIFSKERFKDLIFRVISYKRYGKEERQSVIALKWLKWL</sequence>
<dbReference type="Proteomes" id="UP000887565">
    <property type="component" value="Unplaced"/>
</dbReference>
<keyword evidence="1" id="KW-1185">Reference proteome</keyword>
<name>A0A915HKD1_ROMCU</name>
<evidence type="ECO:0000313" key="2">
    <source>
        <dbReference type="WBParaSite" id="nRc.2.0.1.t01915-RA"/>
    </source>
</evidence>
<protein>
    <submittedName>
        <fullName evidence="2">Uncharacterized protein</fullName>
    </submittedName>
</protein>
<reference evidence="2" key="1">
    <citation type="submission" date="2022-11" db="UniProtKB">
        <authorList>
            <consortium name="WormBaseParasite"/>
        </authorList>
    </citation>
    <scope>IDENTIFICATION</scope>
</reference>
<proteinExistence type="predicted"/>
<organism evidence="1 2">
    <name type="scientific">Romanomermis culicivorax</name>
    <name type="common">Nematode worm</name>
    <dbReference type="NCBI Taxonomy" id="13658"/>
    <lineage>
        <taxon>Eukaryota</taxon>
        <taxon>Metazoa</taxon>
        <taxon>Ecdysozoa</taxon>
        <taxon>Nematoda</taxon>
        <taxon>Enoplea</taxon>
        <taxon>Dorylaimia</taxon>
        <taxon>Mermithida</taxon>
        <taxon>Mermithoidea</taxon>
        <taxon>Mermithidae</taxon>
        <taxon>Romanomermis</taxon>
    </lineage>
</organism>
<accession>A0A915HKD1</accession>
<dbReference type="WBParaSite" id="nRc.2.0.1.t01915-RA">
    <property type="protein sequence ID" value="nRc.2.0.1.t01915-RA"/>
    <property type="gene ID" value="nRc.2.0.1.g01915"/>
</dbReference>
<evidence type="ECO:0000313" key="1">
    <source>
        <dbReference type="Proteomes" id="UP000887565"/>
    </source>
</evidence>
<dbReference type="AlphaFoldDB" id="A0A915HKD1"/>